<comment type="caution">
    <text evidence="2">The sequence shown here is derived from an EMBL/GenBank/DDBJ whole genome shotgun (WGS) entry which is preliminary data.</text>
</comment>
<name>A0AAV4CM37_9GAST</name>
<dbReference type="EMBL" id="BLXT01006697">
    <property type="protein sequence ID" value="GFO32880.1"/>
    <property type="molecule type" value="Genomic_DNA"/>
</dbReference>
<reference evidence="2 3" key="1">
    <citation type="journal article" date="2021" name="Elife">
        <title>Chloroplast acquisition without the gene transfer in kleptoplastic sea slugs, Plakobranchus ocellatus.</title>
        <authorList>
            <person name="Maeda T."/>
            <person name="Takahashi S."/>
            <person name="Yoshida T."/>
            <person name="Shimamura S."/>
            <person name="Takaki Y."/>
            <person name="Nagai Y."/>
            <person name="Toyoda A."/>
            <person name="Suzuki Y."/>
            <person name="Arimoto A."/>
            <person name="Ishii H."/>
            <person name="Satoh N."/>
            <person name="Nishiyama T."/>
            <person name="Hasebe M."/>
            <person name="Maruyama T."/>
            <person name="Minagawa J."/>
            <person name="Obokata J."/>
            <person name="Shigenobu S."/>
        </authorList>
    </citation>
    <scope>NUCLEOTIDE SEQUENCE [LARGE SCALE GENOMIC DNA]</scope>
</reference>
<keyword evidence="3" id="KW-1185">Reference proteome</keyword>
<protein>
    <submittedName>
        <fullName evidence="2">Uncharacterized protein</fullName>
    </submittedName>
</protein>
<feature type="region of interest" description="Disordered" evidence="1">
    <location>
        <begin position="117"/>
        <end position="214"/>
    </location>
</feature>
<evidence type="ECO:0000313" key="3">
    <source>
        <dbReference type="Proteomes" id="UP000735302"/>
    </source>
</evidence>
<evidence type="ECO:0000256" key="1">
    <source>
        <dbReference type="SAM" id="MobiDB-lite"/>
    </source>
</evidence>
<dbReference type="Proteomes" id="UP000735302">
    <property type="component" value="Unassembled WGS sequence"/>
</dbReference>
<gene>
    <name evidence="2" type="ORF">PoB_005938500</name>
</gene>
<dbReference type="AlphaFoldDB" id="A0AAV4CM37"/>
<evidence type="ECO:0000313" key="2">
    <source>
        <dbReference type="EMBL" id="GFO32880.1"/>
    </source>
</evidence>
<accession>A0AAV4CM37</accession>
<sequence>MVTNPQRETCSSKVEGPPPSFCWQQRQLHELPPCKASLPRRVVGRGQGWFFVSCGGFKDSAPWLPARHGAQAGGHVARHPSAVSGLPWSYTPSRECGNSTGIDPSHIQRKMTSRLGSVGQRCPPVSGEGSGQGGILMNSTWEEKEVEDSRRRSRRGDSAGKEVGIKDKSQVEKEMPPCPEREAVHRRQPALVASYDPRQPRWNQFFPRPHTGES</sequence>
<feature type="compositionally biased region" description="Basic and acidic residues" evidence="1">
    <location>
        <begin position="141"/>
        <end position="185"/>
    </location>
</feature>
<proteinExistence type="predicted"/>
<organism evidence="2 3">
    <name type="scientific">Plakobranchus ocellatus</name>
    <dbReference type="NCBI Taxonomy" id="259542"/>
    <lineage>
        <taxon>Eukaryota</taxon>
        <taxon>Metazoa</taxon>
        <taxon>Spiralia</taxon>
        <taxon>Lophotrochozoa</taxon>
        <taxon>Mollusca</taxon>
        <taxon>Gastropoda</taxon>
        <taxon>Heterobranchia</taxon>
        <taxon>Euthyneura</taxon>
        <taxon>Panpulmonata</taxon>
        <taxon>Sacoglossa</taxon>
        <taxon>Placobranchoidea</taxon>
        <taxon>Plakobranchidae</taxon>
        <taxon>Plakobranchus</taxon>
    </lineage>
</organism>